<dbReference type="InterPro" id="IPR036691">
    <property type="entry name" value="Endo/exonu/phosph_ase_sf"/>
</dbReference>
<name>A0A9J5ZHM6_SOLCO</name>
<evidence type="ECO:0008006" key="3">
    <source>
        <dbReference type="Google" id="ProtNLM"/>
    </source>
</evidence>
<dbReference type="PANTHER" id="PTHR35218:SF9">
    <property type="entry name" value="ENDONUCLEASE_EXONUCLEASE_PHOSPHATASE DOMAIN-CONTAINING PROTEIN"/>
    <property type="match status" value="1"/>
</dbReference>
<dbReference type="Gene3D" id="3.60.10.10">
    <property type="entry name" value="Endonuclease/exonuclease/phosphatase"/>
    <property type="match status" value="1"/>
</dbReference>
<evidence type="ECO:0000313" key="2">
    <source>
        <dbReference type="Proteomes" id="UP000824120"/>
    </source>
</evidence>
<protein>
    <recommendedName>
        <fullName evidence="3">Reverse transcriptase zinc-binding domain-containing protein</fullName>
    </recommendedName>
</protein>
<dbReference type="PANTHER" id="PTHR35218">
    <property type="entry name" value="RNASE H DOMAIN-CONTAINING PROTEIN"/>
    <property type="match status" value="1"/>
</dbReference>
<accession>A0A9J5ZHM6</accession>
<proteinExistence type="predicted"/>
<evidence type="ECO:0000313" key="1">
    <source>
        <dbReference type="EMBL" id="KAG5611312.1"/>
    </source>
</evidence>
<organism evidence="1 2">
    <name type="scientific">Solanum commersonii</name>
    <name type="common">Commerson's wild potato</name>
    <name type="synonym">Commerson's nightshade</name>
    <dbReference type="NCBI Taxonomy" id="4109"/>
    <lineage>
        <taxon>Eukaryota</taxon>
        <taxon>Viridiplantae</taxon>
        <taxon>Streptophyta</taxon>
        <taxon>Embryophyta</taxon>
        <taxon>Tracheophyta</taxon>
        <taxon>Spermatophyta</taxon>
        <taxon>Magnoliopsida</taxon>
        <taxon>eudicotyledons</taxon>
        <taxon>Gunneridae</taxon>
        <taxon>Pentapetalae</taxon>
        <taxon>asterids</taxon>
        <taxon>lamiids</taxon>
        <taxon>Solanales</taxon>
        <taxon>Solanaceae</taxon>
        <taxon>Solanoideae</taxon>
        <taxon>Solaneae</taxon>
        <taxon>Solanum</taxon>
    </lineage>
</organism>
<dbReference type="EMBL" id="JACXVP010000004">
    <property type="protein sequence ID" value="KAG5611312.1"/>
    <property type="molecule type" value="Genomic_DNA"/>
</dbReference>
<dbReference type="AlphaFoldDB" id="A0A9J5ZHM6"/>
<gene>
    <name evidence="1" type="ORF">H5410_022593</name>
</gene>
<comment type="caution">
    <text evidence="1">The sequence shown here is derived from an EMBL/GenBank/DDBJ whole genome shotgun (WGS) entry which is preliminary data.</text>
</comment>
<reference evidence="1 2" key="1">
    <citation type="submission" date="2020-09" db="EMBL/GenBank/DDBJ databases">
        <title>De no assembly of potato wild relative species, Solanum commersonii.</title>
        <authorList>
            <person name="Cho K."/>
        </authorList>
    </citation>
    <scope>NUCLEOTIDE SEQUENCE [LARGE SCALE GENOMIC DNA]</scope>
    <source>
        <strain evidence="1">LZ3.2</strain>
        <tissue evidence="1">Leaf</tissue>
    </source>
</reference>
<dbReference type="SUPFAM" id="SSF56219">
    <property type="entry name" value="DNase I-like"/>
    <property type="match status" value="1"/>
</dbReference>
<keyword evidence="2" id="KW-1185">Reference proteome</keyword>
<dbReference type="Proteomes" id="UP000824120">
    <property type="component" value="Chromosome 4"/>
</dbReference>
<sequence length="397" mass="46431">MMNVSIISSNVRSLNCRDKRRMINSVIQEWRVDVICLQETKLEGYSGEEIKQVWGKRGVKYGELQASGTRGGILMMWDNNVWEGEVVEIGSYTLTCSFKSRVNGFTWHMTGVYAPTCNLERQEVWWEIGAVRSLFTGPWVLGVISILLDMLQKRGTAPELLKWQPQTALSRHLFVESQHEATVQEVWSIHGWNLTYRRRIQDWEVDRLAECYGTLDHFGGLKEGEDTLRWIHHNKGIFTISSAYKNLNQMGTQLRFLPWKLIWKVKNSYKVTVFTWLVVKEAAETINHLFLHCKVIRQLWHLFTSFRGTNWTMPQRASQAIESWNNEGSGNTDQSRWRIVPAVIWWTIWKERNMRCFESSSSPLHRIKMNCIITFCYWCSSEYVDDPIAVRDILGPL</sequence>
<dbReference type="OrthoDB" id="1432456at2759"/>